<dbReference type="EMBL" id="NCKW01016973">
    <property type="protein sequence ID" value="POM59956.1"/>
    <property type="molecule type" value="Genomic_DNA"/>
</dbReference>
<feature type="region of interest" description="Disordered" evidence="1">
    <location>
        <begin position="144"/>
        <end position="178"/>
    </location>
</feature>
<dbReference type="Proteomes" id="UP000237271">
    <property type="component" value="Unassembled WGS sequence"/>
</dbReference>
<evidence type="ECO:0000256" key="1">
    <source>
        <dbReference type="SAM" id="MobiDB-lite"/>
    </source>
</evidence>
<sequence length="178" mass="20379">MMHESGLSKSMWMLALEAAVYLKNRVFCKGAGRTPYELMFGIPSDLHHIRTFGSLVYCHTPLAKHTRLSANCRVSFLIGYREDVVGCQVYFPTEHKRAFVSDVKINENIKYKDRYGSAFKSKVDKWLHTFDEYIYNGAIDDNDEGDNDHLSEHADCDDESAACEQHASDDLDDEDQQL</sequence>
<dbReference type="OrthoDB" id="127435at2759"/>
<dbReference type="InterPro" id="IPR057670">
    <property type="entry name" value="SH3_retrovirus"/>
</dbReference>
<evidence type="ECO:0000313" key="3">
    <source>
        <dbReference type="EMBL" id="POM59956.1"/>
    </source>
</evidence>
<protein>
    <submittedName>
        <fullName evidence="3">Copiatype Polyprotein</fullName>
    </submittedName>
</protein>
<keyword evidence="4" id="KW-1185">Reference proteome</keyword>
<evidence type="ECO:0000313" key="4">
    <source>
        <dbReference type="Proteomes" id="UP000237271"/>
    </source>
</evidence>
<accession>A0A2P4X335</accession>
<organism evidence="3 4">
    <name type="scientific">Phytophthora palmivora</name>
    <dbReference type="NCBI Taxonomy" id="4796"/>
    <lineage>
        <taxon>Eukaryota</taxon>
        <taxon>Sar</taxon>
        <taxon>Stramenopiles</taxon>
        <taxon>Oomycota</taxon>
        <taxon>Peronosporomycetes</taxon>
        <taxon>Peronosporales</taxon>
        <taxon>Peronosporaceae</taxon>
        <taxon>Phytophthora</taxon>
    </lineage>
</organism>
<reference evidence="3 4" key="1">
    <citation type="journal article" date="2017" name="Genome Biol. Evol.">
        <title>Phytophthora megakarya and P. palmivora, closely related causal agents of cacao black pod rot, underwent increases in genome sizes and gene numbers by different mechanisms.</title>
        <authorList>
            <person name="Ali S.S."/>
            <person name="Shao J."/>
            <person name="Lary D.J."/>
            <person name="Kronmiller B."/>
            <person name="Shen D."/>
            <person name="Strem M.D."/>
            <person name="Amoako-Attah I."/>
            <person name="Akrofi A.Y."/>
            <person name="Begoude B.A."/>
            <person name="Ten Hoopen G.M."/>
            <person name="Coulibaly K."/>
            <person name="Kebe B.I."/>
            <person name="Melnick R.L."/>
            <person name="Guiltinan M.J."/>
            <person name="Tyler B.M."/>
            <person name="Meinhardt L.W."/>
            <person name="Bailey B.A."/>
        </authorList>
    </citation>
    <scope>NUCLEOTIDE SEQUENCE [LARGE SCALE GENOMIC DNA]</scope>
    <source>
        <strain evidence="4">sbr112.9</strain>
    </source>
</reference>
<dbReference type="Pfam" id="PF25597">
    <property type="entry name" value="SH3_retrovirus"/>
    <property type="match status" value="1"/>
</dbReference>
<gene>
    <name evidence="3" type="ORF">PHPALM_31238</name>
</gene>
<feature type="domain" description="Retroviral polymerase SH3-like" evidence="2">
    <location>
        <begin position="54"/>
        <end position="114"/>
    </location>
</feature>
<dbReference type="AlphaFoldDB" id="A0A2P4X335"/>
<comment type="caution">
    <text evidence="3">The sequence shown here is derived from an EMBL/GenBank/DDBJ whole genome shotgun (WGS) entry which is preliminary data.</text>
</comment>
<name>A0A2P4X335_9STRA</name>
<proteinExistence type="predicted"/>
<evidence type="ECO:0000259" key="2">
    <source>
        <dbReference type="Pfam" id="PF25597"/>
    </source>
</evidence>